<feature type="transmembrane region" description="Helical" evidence="7">
    <location>
        <begin position="285"/>
        <end position="307"/>
    </location>
</feature>
<feature type="transmembrane region" description="Helical" evidence="7">
    <location>
        <begin position="171"/>
        <end position="191"/>
    </location>
</feature>
<evidence type="ECO:0000256" key="5">
    <source>
        <dbReference type="ARBA" id="ARBA00022989"/>
    </source>
</evidence>
<dbReference type="GO" id="GO:0055085">
    <property type="term" value="P:transmembrane transport"/>
    <property type="evidence" value="ECO:0007669"/>
    <property type="project" value="InterPro"/>
</dbReference>
<dbReference type="AlphaFoldDB" id="A0A7X7LVT1"/>
<accession>A0A7X7LVT1</accession>
<keyword evidence="3" id="KW-1003">Cell membrane</keyword>
<feature type="transmembrane region" description="Helical" evidence="7">
    <location>
        <begin position="34"/>
        <end position="53"/>
    </location>
</feature>
<sequence>MLAILAITGPIFILIAVGFASVRLRVLAATDMRALGVFVINFALPALLFRAVSSGAVSETVRPDLLLPYALGSLAVVALVVALAMTVLRRKLQMAAVLAMGMSVSNSAFIGFPIAQQLSPASASAALAVYALVEALIMFPLLMALAELGGGGGGRWPRVLRGIALSLGKNPMILAILAGLACSLLALQVPLPLARAIELLGSTAAPVALFYIGGTLAGLKVKIAAGDIALIVAGKLLLHPLMVFLAFLALPLDGASLQAAAVLNACMPMMIIYPILAQKYGQEGLCAAALVATTVASFFTISGFLWLSGAGG</sequence>
<feature type="transmembrane region" description="Helical" evidence="7">
    <location>
        <begin position="127"/>
        <end position="150"/>
    </location>
</feature>
<feature type="transmembrane region" description="Helical" evidence="7">
    <location>
        <begin position="228"/>
        <end position="249"/>
    </location>
</feature>
<reference evidence="8 9" key="1">
    <citation type="journal article" date="2020" name="Biotechnol. Biofuels">
        <title>New insights from the biogas microbiome by comprehensive genome-resolved metagenomics of nearly 1600 species originating from multiple anaerobic digesters.</title>
        <authorList>
            <person name="Campanaro S."/>
            <person name="Treu L."/>
            <person name="Rodriguez-R L.M."/>
            <person name="Kovalovszki A."/>
            <person name="Ziels R.M."/>
            <person name="Maus I."/>
            <person name="Zhu X."/>
            <person name="Kougias P.G."/>
            <person name="Basile A."/>
            <person name="Luo G."/>
            <person name="Schluter A."/>
            <person name="Konstantinidis K.T."/>
            <person name="Angelidaki I."/>
        </authorList>
    </citation>
    <scope>NUCLEOTIDE SEQUENCE [LARGE SCALE GENOMIC DNA]</scope>
    <source>
        <strain evidence="8">AS06rmzACSIP_256</strain>
    </source>
</reference>
<proteinExistence type="predicted"/>
<protein>
    <submittedName>
        <fullName evidence="8">AEC family transporter</fullName>
    </submittedName>
</protein>
<comment type="caution">
    <text evidence="8">The sequence shown here is derived from an EMBL/GenBank/DDBJ whole genome shotgun (WGS) entry which is preliminary data.</text>
</comment>
<evidence type="ECO:0000256" key="3">
    <source>
        <dbReference type="ARBA" id="ARBA00022475"/>
    </source>
</evidence>
<comment type="subcellular location">
    <subcellularLocation>
        <location evidence="1">Membrane</location>
        <topology evidence="1">Multi-pass membrane protein</topology>
    </subcellularLocation>
</comment>
<feature type="transmembrane region" description="Helical" evidence="7">
    <location>
        <begin position="65"/>
        <end position="88"/>
    </location>
</feature>
<feature type="transmembrane region" description="Helical" evidence="7">
    <location>
        <begin position="6"/>
        <end position="22"/>
    </location>
</feature>
<dbReference type="EMBL" id="JAAYYV010000207">
    <property type="protein sequence ID" value="NLF54302.1"/>
    <property type="molecule type" value="Genomic_DNA"/>
</dbReference>
<dbReference type="PANTHER" id="PTHR36838">
    <property type="entry name" value="AUXIN EFFLUX CARRIER FAMILY PROTEIN"/>
    <property type="match status" value="1"/>
</dbReference>
<feature type="transmembrane region" description="Helical" evidence="7">
    <location>
        <begin position="203"/>
        <end position="221"/>
    </location>
</feature>
<dbReference type="Pfam" id="PF03547">
    <property type="entry name" value="Mem_trans"/>
    <property type="match status" value="2"/>
</dbReference>
<dbReference type="Proteomes" id="UP000536534">
    <property type="component" value="Unassembled WGS sequence"/>
</dbReference>
<evidence type="ECO:0000256" key="4">
    <source>
        <dbReference type="ARBA" id="ARBA00022692"/>
    </source>
</evidence>
<evidence type="ECO:0000256" key="6">
    <source>
        <dbReference type="ARBA" id="ARBA00023136"/>
    </source>
</evidence>
<dbReference type="GO" id="GO:0016020">
    <property type="term" value="C:membrane"/>
    <property type="evidence" value="ECO:0007669"/>
    <property type="project" value="UniProtKB-SubCell"/>
</dbReference>
<keyword evidence="2" id="KW-0813">Transport</keyword>
<keyword evidence="6 7" id="KW-0472">Membrane</keyword>
<evidence type="ECO:0000256" key="2">
    <source>
        <dbReference type="ARBA" id="ARBA00022448"/>
    </source>
</evidence>
<keyword evidence="5 7" id="KW-1133">Transmembrane helix</keyword>
<evidence type="ECO:0000313" key="9">
    <source>
        <dbReference type="Proteomes" id="UP000536534"/>
    </source>
</evidence>
<organism evidence="8 9">
    <name type="scientific">Thauera phenolivorans</name>
    <dbReference type="NCBI Taxonomy" id="1792543"/>
    <lineage>
        <taxon>Bacteria</taxon>
        <taxon>Pseudomonadati</taxon>
        <taxon>Pseudomonadota</taxon>
        <taxon>Betaproteobacteria</taxon>
        <taxon>Rhodocyclales</taxon>
        <taxon>Zoogloeaceae</taxon>
        <taxon>Thauera</taxon>
    </lineage>
</organism>
<name>A0A7X7LVT1_9RHOO</name>
<evidence type="ECO:0000256" key="7">
    <source>
        <dbReference type="SAM" id="Phobius"/>
    </source>
</evidence>
<feature type="transmembrane region" description="Helical" evidence="7">
    <location>
        <begin position="95"/>
        <end position="115"/>
    </location>
</feature>
<dbReference type="InterPro" id="IPR004776">
    <property type="entry name" value="Mem_transp_PIN-like"/>
</dbReference>
<keyword evidence="4 7" id="KW-0812">Transmembrane</keyword>
<feature type="transmembrane region" description="Helical" evidence="7">
    <location>
        <begin position="255"/>
        <end position="273"/>
    </location>
</feature>
<evidence type="ECO:0000256" key="1">
    <source>
        <dbReference type="ARBA" id="ARBA00004141"/>
    </source>
</evidence>
<dbReference type="PANTHER" id="PTHR36838:SF1">
    <property type="entry name" value="SLR1864 PROTEIN"/>
    <property type="match status" value="1"/>
</dbReference>
<gene>
    <name evidence="8" type="ORF">GX576_07890</name>
</gene>
<evidence type="ECO:0000313" key="8">
    <source>
        <dbReference type="EMBL" id="NLF54302.1"/>
    </source>
</evidence>